<dbReference type="PANTHER" id="PTHR47947:SF1">
    <property type="entry name" value="CYTOCHROME P450 82E3"/>
    <property type="match status" value="1"/>
</dbReference>
<organism evidence="12 13">
    <name type="scientific">Ilex paraguariensis</name>
    <name type="common">yerba mate</name>
    <dbReference type="NCBI Taxonomy" id="185542"/>
    <lineage>
        <taxon>Eukaryota</taxon>
        <taxon>Viridiplantae</taxon>
        <taxon>Streptophyta</taxon>
        <taxon>Embryophyta</taxon>
        <taxon>Tracheophyta</taxon>
        <taxon>Spermatophyta</taxon>
        <taxon>Magnoliopsida</taxon>
        <taxon>eudicotyledons</taxon>
        <taxon>Gunneridae</taxon>
        <taxon>Pentapetalae</taxon>
        <taxon>asterids</taxon>
        <taxon>campanulids</taxon>
        <taxon>Aquifoliales</taxon>
        <taxon>Aquifoliaceae</taxon>
        <taxon>Ilex</taxon>
    </lineage>
</organism>
<evidence type="ECO:0000256" key="6">
    <source>
        <dbReference type="ARBA" id="ARBA00022989"/>
    </source>
</evidence>
<evidence type="ECO:0000256" key="9">
    <source>
        <dbReference type="ARBA" id="ARBA00023033"/>
    </source>
</evidence>
<dbReference type="InterPro" id="IPR036396">
    <property type="entry name" value="Cyt_P450_sf"/>
</dbReference>
<keyword evidence="8" id="KW-0408">Iron</keyword>
<dbReference type="Gene3D" id="1.10.630.10">
    <property type="entry name" value="Cytochrome P450"/>
    <property type="match status" value="2"/>
</dbReference>
<evidence type="ECO:0000256" key="1">
    <source>
        <dbReference type="ARBA" id="ARBA00001971"/>
    </source>
</evidence>
<accession>A0ABC8R7E3</accession>
<dbReference type="PRINTS" id="PR00463">
    <property type="entry name" value="EP450I"/>
</dbReference>
<gene>
    <name evidence="12" type="ORF">ILEXP_LOCUS8421</name>
</gene>
<dbReference type="GO" id="GO:0016020">
    <property type="term" value="C:membrane"/>
    <property type="evidence" value="ECO:0007669"/>
    <property type="project" value="UniProtKB-SubCell"/>
</dbReference>
<comment type="subcellular location">
    <subcellularLocation>
        <location evidence="2">Membrane</location>
        <topology evidence="2">Single-pass membrane protein</topology>
    </subcellularLocation>
</comment>
<keyword evidence="10 11" id="KW-0472">Membrane</keyword>
<evidence type="ECO:0000256" key="5">
    <source>
        <dbReference type="ARBA" id="ARBA00022723"/>
    </source>
</evidence>
<sequence>MNFLFHLPAIAAGLLALLLVYNLWKARIRNNNKGKSPPEPSGAWPVIGHLHLLGGEKTVSRTLGAIADKYGPIFTIRLGMDRALVISNWEAVKECFTTNDRAFGARPVSSAGKYLGYNYAGFGFVSCGPFWREMRKLALLEVLSGRRLEALKHVRVSEIVTSIKYLYSISSRNGEKPAEVEISKWIEELTFNIIVRMIAAIAAGLLALLLVYNLWKARIRNNNKGKSPPEPSGAWPVIGHLHLLGGEKTVSRTLGAIADKYGPIFTIRLGMDRALVISNWEAVKECFTTNDRAFGARPVSSAGKYLGYNYAGFGFVSCGPFWREMRKLALLEVLSGRRLEALKHVRVSEIVTSIKYLYSISSRNGEKPAEVVISKWIEELTFNIIVRMIAGKRYLGGVTNDVEDEAARHFRRVIKEFMYVSGQFVLSDAIPFPLLRWIDWKGLIKSMKRISEELDSIVDVWIQEHIQKRLLDSEPAGDEQQDFIDVLLSVLDDQFMYGHKRETIIKATILVCLLIQLRR</sequence>
<dbReference type="AlphaFoldDB" id="A0ABC8R7E3"/>
<evidence type="ECO:0000256" key="11">
    <source>
        <dbReference type="SAM" id="Phobius"/>
    </source>
</evidence>
<proteinExistence type="predicted"/>
<evidence type="ECO:0000313" key="12">
    <source>
        <dbReference type="EMBL" id="CAK9140914.1"/>
    </source>
</evidence>
<dbReference type="Proteomes" id="UP001642360">
    <property type="component" value="Unassembled WGS sequence"/>
</dbReference>
<keyword evidence="13" id="KW-1185">Reference proteome</keyword>
<dbReference type="InterPro" id="IPR050651">
    <property type="entry name" value="Plant_Cytochrome_P450_Monoox"/>
</dbReference>
<dbReference type="Pfam" id="PF00067">
    <property type="entry name" value="p450"/>
    <property type="match status" value="2"/>
</dbReference>
<evidence type="ECO:0000256" key="8">
    <source>
        <dbReference type="ARBA" id="ARBA00023004"/>
    </source>
</evidence>
<keyword evidence="6 11" id="KW-1133">Transmembrane helix</keyword>
<dbReference type="PANTHER" id="PTHR47947">
    <property type="entry name" value="CYTOCHROME P450 82C3-RELATED"/>
    <property type="match status" value="1"/>
</dbReference>
<comment type="caution">
    <text evidence="12">The sequence shown here is derived from an EMBL/GenBank/DDBJ whole genome shotgun (WGS) entry which is preliminary data.</text>
</comment>
<keyword evidence="7" id="KW-0560">Oxidoreductase</keyword>
<dbReference type="InterPro" id="IPR002401">
    <property type="entry name" value="Cyt_P450_E_grp-I"/>
</dbReference>
<evidence type="ECO:0000256" key="2">
    <source>
        <dbReference type="ARBA" id="ARBA00004167"/>
    </source>
</evidence>
<evidence type="ECO:0008006" key="14">
    <source>
        <dbReference type="Google" id="ProtNLM"/>
    </source>
</evidence>
<evidence type="ECO:0000313" key="13">
    <source>
        <dbReference type="Proteomes" id="UP001642360"/>
    </source>
</evidence>
<keyword evidence="3" id="KW-0349">Heme</keyword>
<feature type="transmembrane region" description="Helical" evidence="11">
    <location>
        <begin position="193"/>
        <end position="215"/>
    </location>
</feature>
<dbReference type="FunFam" id="1.10.630.10:FF:000026">
    <property type="entry name" value="Cytochrome P450 82C4"/>
    <property type="match status" value="1"/>
</dbReference>
<dbReference type="SUPFAM" id="SSF48264">
    <property type="entry name" value="Cytochrome P450"/>
    <property type="match status" value="2"/>
</dbReference>
<dbReference type="InterPro" id="IPR001128">
    <property type="entry name" value="Cyt_P450"/>
</dbReference>
<evidence type="ECO:0000256" key="4">
    <source>
        <dbReference type="ARBA" id="ARBA00022692"/>
    </source>
</evidence>
<evidence type="ECO:0000256" key="10">
    <source>
        <dbReference type="ARBA" id="ARBA00023136"/>
    </source>
</evidence>
<dbReference type="GO" id="GO:0046872">
    <property type="term" value="F:metal ion binding"/>
    <property type="evidence" value="ECO:0007669"/>
    <property type="project" value="UniProtKB-KW"/>
</dbReference>
<evidence type="ECO:0000256" key="3">
    <source>
        <dbReference type="ARBA" id="ARBA00022617"/>
    </source>
</evidence>
<keyword evidence="4 11" id="KW-0812">Transmembrane</keyword>
<dbReference type="EMBL" id="CAUOFW020001081">
    <property type="protein sequence ID" value="CAK9140914.1"/>
    <property type="molecule type" value="Genomic_DNA"/>
</dbReference>
<keyword evidence="9" id="KW-0503">Monooxygenase</keyword>
<name>A0ABC8R7E3_9AQUA</name>
<reference evidence="12 13" key="1">
    <citation type="submission" date="2024-02" db="EMBL/GenBank/DDBJ databases">
        <authorList>
            <person name="Vignale AGUSTIN F."/>
            <person name="Sosa J E."/>
            <person name="Modenutti C."/>
        </authorList>
    </citation>
    <scope>NUCLEOTIDE SEQUENCE [LARGE SCALE GENOMIC DNA]</scope>
</reference>
<evidence type="ECO:0000256" key="7">
    <source>
        <dbReference type="ARBA" id="ARBA00023002"/>
    </source>
</evidence>
<comment type="cofactor">
    <cofactor evidence="1">
        <name>heme</name>
        <dbReference type="ChEBI" id="CHEBI:30413"/>
    </cofactor>
</comment>
<feature type="transmembrane region" description="Helical" evidence="11">
    <location>
        <begin position="6"/>
        <end position="24"/>
    </location>
</feature>
<keyword evidence="5" id="KW-0479">Metal-binding</keyword>
<protein>
    <recommendedName>
        <fullName evidence="14">Cytochrome P450</fullName>
    </recommendedName>
</protein>
<dbReference type="GO" id="GO:0004497">
    <property type="term" value="F:monooxygenase activity"/>
    <property type="evidence" value="ECO:0007669"/>
    <property type="project" value="UniProtKB-KW"/>
</dbReference>